<proteinExistence type="predicted"/>
<evidence type="ECO:0000313" key="1">
    <source>
        <dbReference type="EMBL" id="CAI9152690.1"/>
    </source>
</evidence>
<dbReference type="EMBL" id="OX459937">
    <property type="protein sequence ID" value="CAI9152690.1"/>
    <property type="molecule type" value="Genomic_DNA"/>
</dbReference>
<evidence type="ECO:0000313" key="2">
    <source>
        <dbReference type="Proteomes" id="UP001176941"/>
    </source>
</evidence>
<sequence>MGVCVRPPKCPEWLPCPPLAHKPCHTKQGIQAQKGTPHVEYGMSQKRRRLWKWPGLHGGVQAAPGNTEEGARLALPADSPARSGAGPVGEWRAGWASAVHTGGALRAPMGLGCGGPESPPRRSGWNLTTWYSAAGSDG</sequence>
<dbReference type="Proteomes" id="UP001176941">
    <property type="component" value="Chromosome 1"/>
</dbReference>
<accession>A0ABN8XVJ5</accession>
<gene>
    <name evidence="1" type="ORF">MRATA1EN1_LOCUS1652</name>
</gene>
<protein>
    <submittedName>
        <fullName evidence="1">Uncharacterized protein</fullName>
    </submittedName>
</protein>
<keyword evidence="2" id="KW-1185">Reference proteome</keyword>
<name>A0ABN8XVJ5_RANTA</name>
<reference evidence="1" key="1">
    <citation type="submission" date="2023-04" db="EMBL/GenBank/DDBJ databases">
        <authorList>
            <consortium name="ELIXIR-Norway"/>
        </authorList>
    </citation>
    <scope>NUCLEOTIDE SEQUENCE [LARGE SCALE GENOMIC DNA]</scope>
</reference>
<organism evidence="1 2">
    <name type="scientific">Rangifer tarandus platyrhynchus</name>
    <name type="common">Svalbard reindeer</name>
    <dbReference type="NCBI Taxonomy" id="3082113"/>
    <lineage>
        <taxon>Eukaryota</taxon>
        <taxon>Metazoa</taxon>
        <taxon>Chordata</taxon>
        <taxon>Craniata</taxon>
        <taxon>Vertebrata</taxon>
        <taxon>Euteleostomi</taxon>
        <taxon>Mammalia</taxon>
        <taxon>Eutheria</taxon>
        <taxon>Laurasiatheria</taxon>
        <taxon>Artiodactyla</taxon>
        <taxon>Ruminantia</taxon>
        <taxon>Pecora</taxon>
        <taxon>Cervidae</taxon>
        <taxon>Odocoileinae</taxon>
        <taxon>Rangifer</taxon>
    </lineage>
</organism>